<name>A0AAV4GWW2_9GAST</name>
<dbReference type="InterPro" id="IPR050801">
    <property type="entry name" value="Ca-Dep_Lectins_ImmuneDev"/>
</dbReference>
<proteinExistence type="predicted"/>
<comment type="caution">
    <text evidence="2">The sequence shown here is derived from an EMBL/GenBank/DDBJ whole genome shotgun (WGS) entry which is preliminary data.</text>
</comment>
<dbReference type="Pfam" id="PF00059">
    <property type="entry name" value="Lectin_C"/>
    <property type="match status" value="1"/>
</dbReference>
<evidence type="ECO:0000259" key="1">
    <source>
        <dbReference type="PROSITE" id="PS50041"/>
    </source>
</evidence>
<keyword evidence="3" id="KW-1185">Reference proteome</keyword>
<accession>A0AAV4GWW2</accession>
<dbReference type="AlphaFoldDB" id="A0AAV4GWW2"/>
<dbReference type="Proteomes" id="UP000762676">
    <property type="component" value="Unassembled WGS sequence"/>
</dbReference>
<feature type="domain" description="C-type lectin" evidence="1">
    <location>
        <begin position="30"/>
        <end position="149"/>
    </location>
</feature>
<evidence type="ECO:0000313" key="2">
    <source>
        <dbReference type="EMBL" id="GFR89927.1"/>
    </source>
</evidence>
<dbReference type="InterPro" id="IPR016187">
    <property type="entry name" value="CTDL_fold"/>
</dbReference>
<dbReference type="SUPFAM" id="SSF56436">
    <property type="entry name" value="C-type lectin-like"/>
    <property type="match status" value="1"/>
</dbReference>
<dbReference type="PROSITE" id="PS50041">
    <property type="entry name" value="C_TYPE_LECTIN_2"/>
    <property type="match status" value="1"/>
</dbReference>
<dbReference type="EMBL" id="BMAT01001654">
    <property type="protein sequence ID" value="GFR89927.1"/>
    <property type="molecule type" value="Genomic_DNA"/>
</dbReference>
<protein>
    <submittedName>
        <fullName evidence="2">C-type lectin 11</fullName>
    </submittedName>
</protein>
<dbReference type="PANTHER" id="PTHR22801">
    <property type="entry name" value="LITHOSTATHINE"/>
    <property type="match status" value="1"/>
</dbReference>
<dbReference type="InterPro" id="IPR001304">
    <property type="entry name" value="C-type_lectin-like"/>
</dbReference>
<organism evidence="2 3">
    <name type="scientific">Elysia marginata</name>
    <dbReference type="NCBI Taxonomy" id="1093978"/>
    <lineage>
        <taxon>Eukaryota</taxon>
        <taxon>Metazoa</taxon>
        <taxon>Spiralia</taxon>
        <taxon>Lophotrochozoa</taxon>
        <taxon>Mollusca</taxon>
        <taxon>Gastropoda</taxon>
        <taxon>Heterobranchia</taxon>
        <taxon>Euthyneura</taxon>
        <taxon>Panpulmonata</taxon>
        <taxon>Sacoglossa</taxon>
        <taxon>Placobranchoidea</taxon>
        <taxon>Plakobranchidae</taxon>
        <taxon>Elysia</taxon>
    </lineage>
</organism>
<evidence type="ECO:0000313" key="3">
    <source>
        <dbReference type="Proteomes" id="UP000762676"/>
    </source>
</evidence>
<dbReference type="InterPro" id="IPR016186">
    <property type="entry name" value="C-type_lectin-like/link_sf"/>
</dbReference>
<dbReference type="PANTHER" id="PTHR22801:SF63">
    <property type="entry name" value="C-TYPE LECTIN DOMAIN-CONTAINING PROTEIN"/>
    <property type="match status" value="1"/>
</dbReference>
<reference evidence="2 3" key="1">
    <citation type="journal article" date="2021" name="Elife">
        <title>Chloroplast acquisition without the gene transfer in kleptoplastic sea slugs, Plakobranchus ocellatus.</title>
        <authorList>
            <person name="Maeda T."/>
            <person name="Takahashi S."/>
            <person name="Yoshida T."/>
            <person name="Shimamura S."/>
            <person name="Takaki Y."/>
            <person name="Nagai Y."/>
            <person name="Toyoda A."/>
            <person name="Suzuki Y."/>
            <person name="Arimoto A."/>
            <person name="Ishii H."/>
            <person name="Satoh N."/>
            <person name="Nishiyama T."/>
            <person name="Hasebe M."/>
            <person name="Maruyama T."/>
            <person name="Minagawa J."/>
            <person name="Obokata J."/>
            <person name="Shigenobu S."/>
        </authorList>
    </citation>
    <scope>NUCLEOTIDE SEQUENCE [LARGE SCALE GENOMIC DNA]</scope>
</reference>
<dbReference type="Gene3D" id="3.10.100.10">
    <property type="entry name" value="Mannose-Binding Protein A, subunit A"/>
    <property type="match status" value="1"/>
</dbReference>
<dbReference type="CDD" id="cd00037">
    <property type="entry name" value="CLECT"/>
    <property type="match status" value="1"/>
</dbReference>
<gene>
    <name evidence="2" type="ORF">ElyMa_000805400</name>
</gene>
<sequence length="150" mass="17388">MAAVHSKLASFENALKYIHLISHFDVVHRSQDKMYFVTKTEAPFDILAADSFCGQFGGYLAEIDDEEEYKFIVNFLWKVGGHAFMTGGYDINREKHWVYWRSGKPVEYLRWSESNPDNYRGVEDCMEISLSRGGFNDVDCKSSKKFLCEK</sequence>
<dbReference type="SMART" id="SM00034">
    <property type="entry name" value="CLECT"/>
    <property type="match status" value="1"/>
</dbReference>